<accession>A0ABR8LC75</accession>
<evidence type="ECO:0000313" key="3">
    <source>
        <dbReference type="Proteomes" id="UP000653231"/>
    </source>
</evidence>
<comment type="caution">
    <text evidence="2">The sequence shown here is derived from an EMBL/GenBank/DDBJ whole genome shotgun (WGS) entry which is preliminary data.</text>
</comment>
<feature type="compositionally biased region" description="Low complexity" evidence="1">
    <location>
        <begin position="1"/>
        <end position="12"/>
    </location>
</feature>
<dbReference type="RefSeq" id="WP_191054602.1">
    <property type="nucleotide sequence ID" value="NZ_JACXRZ010000030.1"/>
</dbReference>
<protein>
    <submittedName>
        <fullName evidence="2">Uncharacterized protein</fullName>
    </submittedName>
</protein>
<feature type="region of interest" description="Disordered" evidence="1">
    <location>
        <begin position="1"/>
        <end position="24"/>
    </location>
</feature>
<dbReference type="EMBL" id="JACXRZ010000030">
    <property type="protein sequence ID" value="MBD3147409.1"/>
    <property type="molecule type" value="Genomic_DNA"/>
</dbReference>
<dbReference type="Proteomes" id="UP000653231">
    <property type="component" value="Unassembled WGS sequence"/>
</dbReference>
<evidence type="ECO:0000313" key="2">
    <source>
        <dbReference type="EMBL" id="MBD3147409.1"/>
    </source>
</evidence>
<reference evidence="2 3" key="1">
    <citation type="submission" date="2020-09" db="EMBL/GenBank/DDBJ databases">
        <title>Actinomycete isolated from the Camponotus japonicus Mayr.</title>
        <authorList>
            <person name="Gong X."/>
        </authorList>
    </citation>
    <scope>NUCLEOTIDE SEQUENCE [LARGE SCALE GENOMIC DNA]</scope>
    <source>
        <strain evidence="2 3">2C-HV3</strain>
    </source>
</reference>
<keyword evidence="3" id="KW-1185">Reference proteome</keyword>
<organism evidence="2 3">
    <name type="scientific">Microbispora bryophytorum subsp. camponoti</name>
    <dbReference type="NCBI Taxonomy" id="1677852"/>
    <lineage>
        <taxon>Bacteria</taxon>
        <taxon>Bacillati</taxon>
        <taxon>Actinomycetota</taxon>
        <taxon>Actinomycetes</taxon>
        <taxon>Streptosporangiales</taxon>
        <taxon>Streptosporangiaceae</taxon>
        <taxon>Microbispora</taxon>
    </lineage>
</organism>
<name>A0ABR8LC75_9ACTN</name>
<evidence type="ECO:0000256" key="1">
    <source>
        <dbReference type="SAM" id="MobiDB-lite"/>
    </source>
</evidence>
<gene>
    <name evidence="2" type="ORF">IEQ31_30145</name>
</gene>
<proteinExistence type="predicted"/>
<sequence>MAEAALAAGRVAVPPPRPETEVGAAAGADVRAAVAHPRTGRPTTPGGAAAEG</sequence>